<dbReference type="InterPro" id="IPR005119">
    <property type="entry name" value="LysR_subst-bd"/>
</dbReference>
<dbReference type="Gene3D" id="1.10.10.10">
    <property type="entry name" value="Winged helix-like DNA-binding domain superfamily/Winged helix DNA-binding domain"/>
    <property type="match status" value="1"/>
</dbReference>
<evidence type="ECO:0000256" key="2">
    <source>
        <dbReference type="ARBA" id="ARBA00023015"/>
    </source>
</evidence>
<dbReference type="Pfam" id="PF03466">
    <property type="entry name" value="LysR_substrate"/>
    <property type="match status" value="1"/>
</dbReference>
<protein>
    <submittedName>
        <fullName evidence="6">DNA-binding transcriptional LysR family regulator</fullName>
    </submittedName>
</protein>
<dbReference type="PANTHER" id="PTHR30118">
    <property type="entry name" value="HTH-TYPE TRANSCRIPTIONAL REGULATOR LEUO-RELATED"/>
    <property type="match status" value="1"/>
</dbReference>
<dbReference type="AlphaFoldDB" id="A0A368YA17"/>
<keyword evidence="3 6" id="KW-0238">DNA-binding</keyword>
<dbReference type="SUPFAM" id="SSF46785">
    <property type="entry name" value="Winged helix' DNA-binding domain"/>
    <property type="match status" value="1"/>
</dbReference>
<dbReference type="GO" id="GO:0003677">
    <property type="term" value="F:DNA binding"/>
    <property type="evidence" value="ECO:0007669"/>
    <property type="project" value="UniProtKB-KW"/>
</dbReference>
<dbReference type="Proteomes" id="UP000252884">
    <property type="component" value="Unassembled WGS sequence"/>
</dbReference>
<dbReference type="GO" id="GO:0003700">
    <property type="term" value="F:DNA-binding transcription factor activity"/>
    <property type="evidence" value="ECO:0007669"/>
    <property type="project" value="InterPro"/>
</dbReference>
<dbReference type="CDD" id="cd08459">
    <property type="entry name" value="PBP2_DntR_NahR_LinR_like"/>
    <property type="match status" value="1"/>
</dbReference>
<keyword evidence="2" id="KW-0805">Transcription regulation</keyword>
<reference evidence="6 7" key="1">
    <citation type="submission" date="2018-07" db="EMBL/GenBank/DDBJ databases">
        <title>Genomic Encyclopedia of Type Strains, Phase IV (KMG-IV): sequencing the most valuable type-strain genomes for metagenomic binning, comparative biology and taxonomic classification.</title>
        <authorList>
            <person name="Goeker M."/>
        </authorList>
    </citation>
    <scope>NUCLEOTIDE SEQUENCE [LARGE SCALE GENOMIC DNA]</scope>
    <source>
        <strain evidence="6 7">DSM 21634</strain>
    </source>
</reference>
<dbReference type="PROSITE" id="PS50931">
    <property type="entry name" value="HTH_LYSR"/>
    <property type="match status" value="1"/>
</dbReference>
<comment type="similarity">
    <text evidence="1">Belongs to the LysR transcriptional regulatory family.</text>
</comment>
<evidence type="ECO:0000313" key="6">
    <source>
        <dbReference type="EMBL" id="RCW75667.1"/>
    </source>
</evidence>
<dbReference type="InterPro" id="IPR000847">
    <property type="entry name" value="LysR_HTH_N"/>
</dbReference>
<proteinExistence type="inferred from homology"/>
<evidence type="ECO:0000259" key="5">
    <source>
        <dbReference type="PROSITE" id="PS50931"/>
    </source>
</evidence>
<keyword evidence="4" id="KW-0804">Transcription</keyword>
<gene>
    <name evidence="6" type="ORF">DES41_101262</name>
</gene>
<dbReference type="PRINTS" id="PR00039">
    <property type="entry name" value="HTHLYSR"/>
</dbReference>
<dbReference type="SUPFAM" id="SSF53850">
    <property type="entry name" value="Periplasmic binding protein-like II"/>
    <property type="match status" value="1"/>
</dbReference>
<name>A0A368YA17_9BURK</name>
<evidence type="ECO:0000256" key="4">
    <source>
        <dbReference type="ARBA" id="ARBA00023163"/>
    </source>
</evidence>
<comment type="caution">
    <text evidence="6">The sequence shown here is derived from an EMBL/GenBank/DDBJ whole genome shotgun (WGS) entry which is preliminary data.</text>
</comment>
<dbReference type="InterPro" id="IPR050389">
    <property type="entry name" value="LysR-type_TF"/>
</dbReference>
<feature type="domain" description="HTH lysR-type" evidence="5">
    <location>
        <begin position="30"/>
        <end position="87"/>
    </location>
</feature>
<dbReference type="PANTHER" id="PTHR30118:SF15">
    <property type="entry name" value="TRANSCRIPTIONAL REGULATORY PROTEIN"/>
    <property type="match status" value="1"/>
</dbReference>
<organism evidence="6 7">
    <name type="scientific">Pseudorhodoferax soli</name>
    <dbReference type="NCBI Taxonomy" id="545864"/>
    <lineage>
        <taxon>Bacteria</taxon>
        <taxon>Pseudomonadati</taxon>
        <taxon>Pseudomonadota</taxon>
        <taxon>Betaproteobacteria</taxon>
        <taxon>Burkholderiales</taxon>
        <taxon>Comamonadaceae</taxon>
    </lineage>
</organism>
<dbReference type="Gene3D" id="3.40.190.10">
    <property type="entry name" value="Periplasmic binding protein-like II"/>
    <property type="match status" value="2"/>
</dbReference>
<dbReference type="InterPro" id="IPR036390">
    <property type="entry name" value="WH_DNA-bd_sf"/>
</dbReference>
<evidence type="ECO:0000313" key="7">
    <source>
        <dbReference type="Proteomes" id="UP000252884"/>
    </source>
</evidence>
<keyword evidence="7" id="KW-1185">Reference proteome</keyword>
<evidence type="ECO:0000256" key="1">
    <source>
        <dbReference type="ARBA" id="ARBA00009437"/>
    </source>
</evidence>
<dbReference type="EMBL" id="QPJK01000001">
    <property type="protein sequence ID" value="RCW75667.1"/>
    <property type="molecule type" value="Genomic_DNA"/>
</dbReference>
<dbReference type="Pfam" id="PF00126">
    <property type="entry name" value="HTH_1"/>
    <property type="match status" value="1"/>
</dbReference>
<accession>A0A368YA17</accession>
<dbReference type="InterPro" id="IPR036388">
    <property type="entry name" value="WH-like_DNA-bd_sf"/>
</dbReference>
<sequence length="326" mass="36047">MKPTIFGRLAHAINKMIRIRTIRQMHINALDLNLLRLFDAIGRTRNVSRAAELLDITQPAASQGLARLRTLLHDPLFVRAGAGVRPTPKAEALGSAVREALGILEQALNAQASFDPASARQVFRLHLSDIGEARFLPELMAALLRAAPGVRVETMQLPAAEIAPALDDGRIDLAFGFLPTVQGTEQVALLRDRYIVLLREGHPLLRTRRKAGDGLAWLRELELVAVRTHSDTLRILELLQLQDRLRLTTHHFLVLPAIVRATDLAVVMPRNIALGFAEQGGYALVEPPLPLAEFTVSLHWSRRHASEPARAWLRQFIVGLFANTGA</sequence>
<evidence type="ECO:0000256" key="3">
    <source>
        <dbReference type="ARBA" id="ARBA00023125"/>
    </source>
</evidence>